<dbReference type="SUPFAM" id="SSF56112">
    <property type="entry name" value="Protein kinase-like (PK-like)"/>
    <property type="match status" value="1"/>
</dbReference>
<evidence type="ECO:0000256" key="7">
    <source>
        <dbReference type="ARBA" id="ARBA00022840"/>
    </source>
</evidence>
<comment type="subcellular location">
    <subcellularLocation>
        <location evidence="1">Cytoplasm</location>
    </subcellularLocation>
</comment>
<dbReference type="Gene3D" id="1.20.120.330">
    <property type="entry name" value="Nucleotidyltransferases domain 2"/>
    <property type="match status" value="1"/>
</dbReference>
<dbReference type="EMBL" id="BX284606">
    <property type="protein sequence ID" value="VVC12368.1"/>
    <property type="molecule type" value="Genomic_DNA"/>
</dbReference>
<dbReference type="FunFam" id="3.30.505.10:FF:000004">
    <property type="entry name" value="Tyrosine-protein kinase"/>
    <property type="match status" value="1"/>
</dbReference>
<evidence type="ECO:0000256" key="3">
    <source>
        <dbReference type="ARBA" id="ARBA00022490"/>
    </source>
</evidence>
<dbReference type="InterPro" id="IPR017441">
    <property type="entry name" value="Protein_kinase_ATP_BS"/>
</dbReference>
<dbReference type="Pfam" id="PF08919">
    <property type="entry name" value="F_actin_bind"/>
    <property type="match status" value="1"/>
</dbReference>
<feature type="compositionally biased region" description="Basic and acidic residues" evidence="15">
    <location>
        <begin position="797"/>
        <end position="819"/>
    </location>
</feature>
<dbReference type="PROSITE" id="PS00109">
    <property type="entry name" value="PROTEIN_KINASE_TYR"/>
    <property type="match status" value="1"/>
</dbReference>
<dbReference type="Gene3D" id="3.30.200.20">
    <property type="entry name" value="Phosphorylase Kinase, domain 1"/>
    <property type="match status" value="1"/>
</dbReference>
<dbReference type="InterPro" id="IPR001245">
    <property type="entry name" value="Ser-Thr/Tyr_kinase_cat_dom"/>
</dbReference>
<evidence type="ECO:0000256" key="9">
    <source>
        <dbReference type="ARBA" id="ARBA00023137"/>
    </source>
</evidence>
<evidence type="ECO:0000313" key="21">
    <source>
        <dbReference type="WormBase" id="M79.1d"/>
    </source>
</evidence>
<dbReference type="InterPro" id="IPR036028">
    <property type="entry name" value="SH3-like_dom_sf"/>
</dbReference>
<dbReference type="InterPro" id="IPR050198">
    <property type="entry name" value="Non-receptor_tyrosine_kinases"/>
</dbReference>
<dbReference type="Proteomes" id="UP000001940">
    <property type="component" value="Chromosome X"/>
</dbReference>
<keyword evidence="20" id="KW-1185">Reference proteome</keyword>
<dbReference type="SMART" id="SM00219">
    <property type="entry name" value="TyrKc"/>
    <property type="match status" value="1"/>
</dbReference>
<keyword evidence="3" id="KW-0963">Cytoplasm</keyword>
<dbReference type="CTD" id="181261"/>
<keyword evidence="9 14" id="KW-0829">Tyrosine-protein kinase</keyword>
<organism evidence="19 20">
    <name type="scientific">Caenorhabditis elegans</name>
    <dbReference type="NCBI Taxonomy" id="6239"/>
    <lineage>
        <taxon>Eukaryota</taxon>
        <taxon>Metazoa</taxon>
        <taxon>Ecdysozoa</taxon>
        <taxon>Nematoda</taxon>
        <taxon>Chromadorea</taxon>
        <taxon>Rhabditida</taxon>
        <taxon>Rhabditina</taxon>
        <taxon>Rhabditomorpha</taxon>
        <taxon>Rhabditoidea</taxon>
        <taxon>Rhabditidae</taxon>
        <taxon>Peloderinae</taxon>
        <taxon>Caenorhabditis</taxon>
    </lineage>
</organism>
<dbReference type="InterPro" id="IPR000719">
    <property type="entry name" value="Prot_kinase_dom"/>
</dbReference>
<reference evidence="19 20" key="1">
    <citation type="journal article" date="1998" name="Science">
        <title>Genome sequence of the nematode C. elegans: a platform for investigating biology.</title>
        <authorList>
            <consortium name="The C. elegans sequencing consortium"/>
            <person name="Sulson J.E."/>
            <person name="Waterston R."/>
        </authorList>
    </citation>
    <scope>NUCLEOTIDE SEQUENCE [LARGE SCALE GENOMIC DNA]</scope>
    <source>
        <strain evidence="19 20">Bristol N2</strain>
    </source>
</reference>
<name>A0A5E4LZL8_CAEEL</name>
<keyword evidence="2 12" id="KW-0728">SH3 domain</keyword>
<dbReference type="InterPro" id="IPR011009">
    <property type="entry name" value="Kinase-like_dom_sf"/>
</dbReference>
<evidence type="ECO:0000256" key="11">
    <source>
        <dbReference type="PROSITE-ProRule" id="PRU00191"/>
    </source>
</evidence>
<dbReference type="Gene3D" id="2.30.30.40">
    <property type="entry name" value="SH3 Domains"/>
    <property type="match status" value="1"/>
</dbReference>
<feature type="domain" description="SH3" evidence="17">
    <location>
        <begin position="115"/>
        <end position="188"/>
    </location>
</feature>
<dbReference type="InterPro" id="IPR008266">
    <property type="entry name" value="Tyr_kinase_AS"/>
</dbReference>
<feature type="binding site" evidence="13">
    <location>
        <position position="340"/>
    </location>
    <ligand>
        <name>ATP</name>
        <dbReference type="ChEBI" id="CHEBI:30616"/>
    </ligand>
</feature>
<keyword evidence="8 11" id="KW-0727">SH2 domain</keyword>
<sequence length="1220" mass="137868">MGHSHSTGKEINDNELFTCEDPVFDQPVASPKSEISSKLAEEIERSKSPLILEVSPRTPDSVQMFRPTFDTFRPPNSDSSTFRGSQSREDLVACSSMNSVNNVHDMNTVSSSSSSSAPLFVALYDFHGVGEEQLSLRKGDQVRILGYNKNNEWCEARLYSTRKNDASNQRRLGEIGWVPSNFIAPYNSLDKYTWYHGKISRSDSEAILGSGITGSFLVRESETSIGQYTISVRHDGRVFHYRINVDNTEKMFITQEVKFRTLGELVHHHSVHADGLICLLMYPASKKDKGRGLFSLSPNAPDEWELDRSEIIMHNKLGGGQYGDVYEGYWKRHDCTIAVKALKEDAMPLHEFLAEAAIMKDLHHKNLVRLLGVCTHEAPFYIITEFMCNGNLLEYLRRTDKSLLPPIILVQMASQIASGMSYLEARHFIHRDLAARNCLVSEHNIVKIADFGLARFMKEDTYTAHAGAKFPIKWTAPEGLAFNTFSSKSDVWAFGVLLWEIATYGMAPYPGVELSNVYGLLENGFRMDGPQGCPPSVYRLMLQCWNWSPSDRPRFRDIHFNLENLISSNSLNDEVQKQLKKNNDKKLESDKRRSNVRERSDSKSRHSSHHDRDRDRESLHSRNSNPEIPNRSFIRTDDSVSFFNPSTTSKVTSFRAQGPPFPPPPQQNTKPKLLKSVLNSNARHASEEFERNEQDDVVPLAEKNVRKAVTRLGGTMPKGQRIDAYLDSMRRVDSWKESTDADNEGAGSSSLSRTVSNDSLDTLPLPDSMNSSTYVKMHPASGENVFLRQIRSKLKKRSETPELDHIDSDTADETTKSEKSPFGSLNKSSIKYPIKNAPEFSENHSRVSPVPVPPSRNASVSVRPDSKAEDSSDETTKDVGMWGPKHAVTRKIEIVKNDSYPNVEGELKAKIRNLRHVPKEESNTSSQEDLPLDATDNTNDSIIVIPRDEKAKVRQLVTQKVSPLQHHRPFSLQCPNNSTSSAISHSEHADSSETSSLSGVYEERMKPELPRKRSNGDTKVVPVTWIINGEKEPNGMARTKSLRDITSKFEQLGTASTIEKAVPYREHALEKKGTSKRFSMLEGSNELKHVVPPRKNRNQDESGSIDEEPVSKDMIVSLLKVIQKEFVNLFNLASSEITDEKLQQFVIMADNVQKLHSTCSVYAEQISPHSKFRFKELLSQLEIYNRQIKFSHNPRAKPVDDKLKMAFQDCFDQIMRLVDR</sequence>
<feature type="region of interest" description="Disordered" evidence="15">
    <location>
        <begin position="968"/>
        <end position="1016"/>
    </location>
</feature>
<evidence type="ECO:0000259" key="16">
    <source>
        <dbReference type="PROSITE" id="PS50001"/>
    </source>
</evidence>
<dbReference type="InterPro" id="IPR000980">
    <property type="entry name" value="SH2"/>
</dbReference>
<dbReference type="GO" id="GO:0023052">
    <property type="term" value="P:signaling"/>
    <property type="evidence" value="ECO:0007669"/>
    <property type="project" value="UniProtKB-ARBA"/>
</dbReference>
<dbReference type="SMART" id="SM00326">
    <property type="entry name" value="SH3"/>
    <property type="match status" value="1"/>
</dbReference>
<dbReference type="SMART" id="SM00252">
    <property type="entry name" value="SH2"/>
    <property type="match status" value="1"/>
</dbReference>
<dbReference type="WormBase" id="M79.1d">
    <property type="protein sequence ID" value="CE53519"/>
    <property type="gene ID" value="WBGene00000018"/>
    <property type="gene designation" value="abl-1"/>
</dbReference>
<dbReference type="AGR" id="WB:WBGene00000018"/>
<evidence type="ECO:0000313" key="20">
    <source>
        <dbReference type="Proteomes" id="UP000001940"/>
    </source>
</evidence>
<dbReference type="InterPro" id="IPR035837">
    <property type="entry name" value="ABL_SH2"/>
</dbReference>
<dbReference type="Gene3D" id="1.10.510.10">
    <property type="entry name" value="Transferase(Phosphotransferase) domain 1"/>
    <property type="match status" value="1"/>
</dbReference>
<proteinExistence type="inferred from homology"/>
<dbReference type="ExpressionAtlas" id="A0A5E4LZL8">
    <property type="expression patterns" value="baseline and differential"/>
</dbReference>
<feature type="compositionally biased region" description="Polar residues" evidence="15">
    <location>
        <begin position="973"/>
        <end position="984"/>
    </location>
</feature>
<dbReference type="PRINTS" id="PR00109">
    <property type="entry name" value="TYRKINASE"/>
</dbReference>
<dbReference type="RefSeq" id="NP_001368775.1">
    <property type="nucleotide sequence ID" value="NM_001381087.2"/>
</dbReference>
<dbReference type="PRINTS" id="PR00452">
    <property type="entry name" value="SH3DOMAIN"/>
</dbReference>
<comment type="catalytic activity">
    <reaction evidence="10 14">
        <text>L-tyrosyl-[protein] + ATP = O-phospho-L-tyrosyl-[protein] + ADP + H(+)</text>
        <dbReference type="Rhea" id="RHEA:10596"/>
        <dbReference type="Rhea" id="RHEA-COMP:10136"/>
        <dbReference type="Rhea" id="RHEA-COMP:20101"/>
        <dbReference type="ChEBI" id="CHEBI:15378"/>
        <dbReference type="ChEBI" id="CHEBI:30616"/>
        <dbReference type="ChEBI" id="CHEBI:46858"/>
        <dbReference type="ChEBI" id="CHEBI:61978"/>
        <dbReference type="ChEBI" id="CHEBI:456216"/>
        <dbReference type="EC" id="2.7.10.2"/>
    </reaction>
</comment>
<dbReference type="GO" id="GO:0007154">
    <property type="term" value="P:cell communication"/>
    <property type="evidence" value="ECO:0007669"/>
    <property type="project" value="UniProtKB-ARBA"/>
</dbReference>
<evidence type="ECO:0000256" key="4">
    <source>
        <dbReference type="ARBA" id="ARBA00022679"/>
    </source>
</evidence>
<dbReference type="InterPro" id="IPR001452">
    <property type="entry name" value="SH3_domain"/>
</dbReference>
<keyword evidence="5 13" id="KW-0547">Nucleotide-binding</keyword>
<dbReference type="SMART" id="SM00808">
    <property type="entry name" value="FABD"/>
    <property type="match status" value="1"/>
</dbReference>
<dbReference type="Pfam" id="PF00017">
    <property type="entry name" value="SH2"/>
    <property type="match status" value="1"/>
</dbReference>
<dbReference type="GO" id="GO:0005737">
    <property type="term" value="C:cytoplasm"/>
    <property type="evidence" value="ECO:0007669"/>
    <property type="project" value="UniProtKB-SubCell"/>
</dbReference>
<dbReference type="Pfam" id="PF00018">
    <property type="entry name" value="SH3_1"/>
    <property type="match status" value="1"/>
</dbReference>
<dbReference type="PROSITE" id="PS50001">
    <property type="entry name" value="SH2"/>
    <property type="match status" value="1"/>
</dbReference>
<keyword evidence="4 14" id="KW-0808">Transferase</keyword>
<evidence type="ECO:0000256" key="1">
    <source>
        <dbReference type="ARBA" id="ARBA00004496"/>
    </source>
</evidence>
<gene>
    <name evidence="19 21" type="primary">abl-1</name>
    <name evidence="19" type="ORF">CELE_M79.1</name>
    <name evidence="21" type="ORF">M79.1</name>
</gene>
<keyword evidence="7 13" id="KW-0067">ATP-binding</keyword>
<dbReference type="EC" id="2.7.10.2" evidence="14"/>
<dbReference type="SUPFAM" id="SSF55550">
    <property type="entry name" value="SH2 domain"/>
    <property type="match status" value="1"/>
</dbReference>
<dbReference type="FunFam" id="3.30.200.20:FF:000037">
    <property type="entry name" value="Tyrosine-protein kinase"/>
    <property type="match status" value="1"/>
</dbReference>
<feature type="region of interest" description="Disordered" evidence="15">
    <location>
        <begin position="736"/>
        <end position="775"/>
    </location>
</feature>
<dbReference type="CDD" id="cd11850">
    <property type="entry name" value="SH3_Abl"/>
    <property type="match status" value="1"/>
</dbReference>
<dbReference type="GO" id="GO:0005524">
    <property type="term" value="F:ATP binding"/>
    <property type="evidence" value="ECO:0007669"/>
    <property type="project" value="UniProtKB-UniRule"/>
</dbReference>
<dbReference type="InterPro" id="IPR036860">
    <property type="entry name" value="SH2_dom_sf"/>
</dbReference>
<dbReference type="OrthoDB" id="98077at2759"/>
<dbReference type="AlphaFoldDB" id="A0A5E4LZL8"/>
<dbReference type="SUPFAM" id="SSF50044">
    <property type="entry name" value="SH3-domain"/>
    <property type="match status" value="1"/>
</dbReference>
<dbReference type="Pfam" id="PF07714">
    <property type="entry name" value="PK_Tyr_Ser-Thr"/>
    <property type="match status" value="1"/>
</dbReference>
<dbReference type="CDD" id="cd05052">
    <property type="entry name" value="PTKc_Abl"/>
    <property type="match status" value="1"/>
</dbReference>
<feature type="domain" description="Protein kinase" evidence="18">
    <location>
        <begin position="311"/>
        <end position="562"/>
    </location>
</feature>
<dbReference type="InterPro" id="IPR015015">
    <property type="entry name" value="F-actin-binding"/>
</dbReference>
<dbReference type="FunFam" id="1.10.510.10:FF:000630">
    <property type="entry name" value="Tyrosine-protein kinase"/>
    <property type="match status" value="1"/>
</dbReference>
<feature type="compositionally biased region" description="Basic and acidic residues" evidence="15">
    <location>
        <begin position="1001"/>
        <end position="1016"/>
    </location>
</feature>
<feature type="domain" description="SH2" evidence="16">
    <location>
        <begin position="194"/>
        <end position="284"/>
    </location>
</feature>
<evidence type="ECO:0000256" key="14">
    <source>
        <dbReference type="RuleBase" id="RU362096"/>
    </source>
</evidence>
<evidence type="ECO:0000259" key="17">
    <source>
        <dbReference type="PROSITE" id="PS50002"/>
    </source>
</evidence>
<evidence type="ECO:0000256" key="5">
    <source>
        <dbReference type="ARBA" id="ARBA00022741"/>
    </source>
</evidence>
<evidence type="ECO:0000256" key="10">
    <source>
        <dbReference type="ARBA" id="ARBA00051245"/>
    </source>
</evidence>
<evidence type="ECO:0000256" key="12">
    <source>
        <dbReference type="PROSITE-ProRule" id="PRU00192"/>
    </source>
</evidence>
<dbReference type="PROSITE" id="PS00107">
    <property type="entry name" value="PROTEIN_KINASE_ATP"/>
    <property type="match status" value="1"/>
</dbReference>
<dbReference type="GO" id="GO:0004715">
    <property type="term" value="F:non-membrane spanning protein tyrosine kinase activity"/>
    <property type="evidence" value="ECO:0007669"/>
    <property type="project" value="UniProtKB-EC"/>
</dbReference>
<dbReference type="GO" id="GO:0051129">
    <property type="term" value="P:negative regulation of cellular component organization"/>
    <property type="evidence" value="ECO:0007669"/>
    <property type="project" value="UniProtKB-ARBA"/>
</dbReference>
<evidence type="ECO:0000256" key="15">
    <source>
        <dbReference type="SAM" id="MobiDB-lite"/>
    </source>
</evidence>
<keyword evidence="6 14" id="KW-0418">Kinase</keyword>
<dbReference type="GeneID" id="181261"/>
<dbReference type="SMR" id="A0A5E4LZL8"/>
<dbReference type="CDD" id="cd09935">
    <property type="entry name" value="SH2_ABL"/>
    <property type="match status" value="1"/>
</dbReference>
<comment type="similarity">
    <text evidence="14">Belongs to the protein kinase superfamily. Tyr protein kinase family.</text>
</comment>
<dbReference type="Gene3D" id="3.30.505.10">
    <property type="entry name" value="SH2 domain"/>
    <property type="match status" value="1"/>
</dbReference>
<feature type="region of interest" description="Disordered" evidence="15">
    <location>
        <begin position="914"/>
        <end position="937"/>
    </location>
</feature>
<evidence type="ECO:0000256" key="13">
    <source>
        <dbReference type="PROSITE-ProRule" id="PRU10141"/>
    </source>
</evidence>
<feature type="compositionally biased region" description="Polar residues" evidence="15">
    <location>
        <begin position="639"/>
        <end position="655"/>
    </location>
</feature>
<dbReference type="PRINTS" id="PR00401">
    <property type="entry name" value="SH2DOMAIN"/>
</dbReference>
<feature type="region of interest" description="Disordered" evidence="15">
    <location>
        <begin position="579"/>
        <end position="671"/>
    </location>
</feature>
<evidence type="ECO:0000256" key="6">
    <source>
        <dbReference type="ARBA" id="ARBA00022777"/>
    </source>
</evidence>
<evidence type="ECO:0000256" key="2">
    <source>
        <dbReference type="ARBA" id="ARBA00022443"/>
    </source>
</evidence>
<evidence type="ECO:0000259" key="18">
    <source>
        <dbReference type="PROSITE" id="PS50011"/>
    </source>
</evidence>
<dbReference type="FunFam" id="2.30.30.40:FF:000010">
    <property type="entry name" value="Tyrosine-protein kinase"/>
    <property type="match status" value="1"/>
</dbReference>
<dbReference type="InterPro" id="IPR020635">
    <property type="entry name" value="Tyr_kinase_cat_dom"/>
</dbReference>
<protein>
    <recommendedName>
        <fullName evidence="14">Tyrosine-protein kinase</fullName>
        <ecNumber evidence="14">2.7.10.2</ecNumber>
    </recommendedName>
</protein>
<evidence type="ECO:0000313" key="19">
    <source>
        <dbReference type="EMBL" id="VVC12368.1"/>
    </source>
</evidence>
<feature type="compositionally biased region" description="Basic and acidic residues" evidence="15">
    <location>
        <begin position="579"/>
        <end position="620"/>
    </location>
</feature>
<dbReference type="PANTHER" id="PTHR24418">
    <property type="entry name" value="TYROSINE-PROTEIN KINASE"/>
    <property type="match status" value="1"/>
</dbReference>
<accession>A0A5E4LZL8</accession>
<feature type="compositionally biased region" description="Polar residues" evidence="15">
    <location>
        <begin position="746"/>
        <end position="760"/>
    </location>
</feature>
<evidence type="ECO:0000256" key="8">
    <source>
        <dbReference type="ARBA" id="ARBA00022999"/>
    </source>
</evidence>
<feature type="region of interest" description="Disordered" evidence="15">
    <location>
        <begin position="796"/>
        <end position="881"/>
    </location>
</feature>
<feature type="compositionally biased region" description="Basic and acidic residues" evidence="15">
    <location>
        <begin position="864"/>
        <end position="877"/>
    </location>
</feature>
<dbReference type="PROSITE" id="PS50002">
    <property type="entry name" value="SH3"/>
    <property type="match status" value="1"/>
</dbReference>
<dbReference type="PROSITE" id="PS50011">
    <property type="entry name" value="PROTEIN_KINASE_DOM"/>
    <property type="match status" value="1"/>
</dbReference>